<dbReference type="PANTHER" id="PTHR30537:SF5">
    <property type="entry name" value="HTH-TYPE TRANSCRIPTIONAL ACTIVATOR TTDR-RELATED"/>
    <property type="match status" value="1"/>
</dbReference>
<dbReference type="InterPro" id="IPR036388">
    <property type="entry name" value="WH-like_DNA-bd_sf"/>
</dbReference>
<dbReference type="Pfam" id="PF03466">
    <property type="entry name" value="LysR_substrate"/>
    <property type="match status" value="1"/>
</dbReference>
<dbReference type="Pfam" id="PF00126">
    <property type="entry name" value="HTH_1"/>
    <property type="match status" value="1"/>
</dbReference>
<gene>
    <name evidence="6" type="ORF">VIBR0546_02900</name>
</gene>
<dbReference type="InterPro" id="IPR036390">
    <property type="entry name" value="WH_DNA-bd_sf"/>
</dbReference>
<proteinExistence type="inferred from homology"/>
<dbReference type="SUPFAM" id="SSF46785">
    <property type="entry name" value="Winged helix' DNA-binding domain"/>
    <property type="match status" value="1"/>
</dbReference>
<dbReference type="InterPro" id="IPR005119">
    <property type="entry name" value="LysR_subst-bd"/>
</dbReference>
<dbReference type="Gene3D" id="3.40.190.290">
    <property type="match status" value="1"/>
</dbReference>
<dbReference type="InterPro" id="IPR058163">
    <property type="entry name" value="LysR-type_TF_proteobact-type"/>
</dbReference>
<keyword evidence="3" id="KW-0238">DNA-binding</keyword>
<feature type="domain" description="HTH lysR-type" evidence="5">
    <location>
        <begin position="1"/>
        <end position="59"/>
    </location>
</feature>
<name>E8LYF9_9VIBR</name>
<dbReference type="OrthoDB" id="9786526at2"/>
<comment type="similarity">
    <text evidence="1">Belongs to the LysR transcriptional regulatory family.</text>
</comment>
<dbReference type="SUPFAM" id="SSF53850">
    <property type="entry name" value="Periplasmic binding protein-like II"/>
    <property type="match status" value="1"/>
</dbReference>
<dbReference type="STRING" id="945543.VIBR0546_02900"/>
<reference evidence="6 7" key="1">
    <citation type="journal article" date="2012" name="Int. J. Syst. Evol. Microbiol.">
        <title>Vibrio caribbeanicus sp. nov., isolated from the marine sponge Scleritoderma cyanea.</title>
        <authorList>
            <person name="Hoffmann M."/>
            <person name="Monday S.R."/>
            <person name="Allard M.W."/>
            <person name="Strain E.A."/>
            <person name="Whittaker P."/>
            <person name="Naum M."/>
            <person name="McCarthy P.J."/>
            <person name="Lopez J.V."/>
            <person name="Fischer M."/>
            <person name="Brown E.W."/>
        </authorList>
    </citation>
    <scope>NUCLEOTIDE SEQUENCE [LARGE SCALE GENOMIC DNA]</scope>
    <source>
        <strain evidence="6 7">LMG 20546</strain>
    </source>
</reference>
<sequence>MDKLTSMKVFAYVVEHGSFRSAAHHFDLSATMIGKHVSFLEQSLGTQLIHRTTRKQSLTEAGKIYYQECHRIIEDITNAENLIQTLVNRPIGTVKVNCPVTYGKKVLAPVVADFLAQYPDINVELILDNNLIDPFRSEADVIIRIGELVDSSLVARRLGDYQMTYCAAPEYLDKYGKIDSLDDLSQHSCLGFQYHQGESQQVINLPSNTFSHSNARLTSNNGDILKYAAIQGCGVLLQPKILVEPEIQSGQLIEVLQHELPQAKPIHLLYRSKHLSLKNRTFVDFVVNATNNGL</sequence>
<dbReference type="EMBL" id="AEVS01000090">
    <property type="protein sequence ID" value="EGA64247.1"/>
    <property type="molecule type" value="Genomic_DNA"/>
</dbReference>
<dbReference type="Gene3D" id="1.10.10.10">
    <property type="entry name" value="Winged helix-like DNA-binding domain superfamily/Winged helix DNA-binding domain"/>
    <property type="match status" value="1"/>
</dbReference>
<dbReference type="InterPro" id="IPR000847">
    <property type="entry name" value="LysR_HTH_N"/>
</dbReference>
<dbReference type="RefSeq" id="WP_006880887.1">
    <property type="nucleotide sequence ID" value="NZ_AEVS01000090.1"/>
</dbReference>
<accession>E8LYF9</accession>
<evidence type="ECO:0000256" key="1">
    <source>
        <dbReference type="ARBA" id="ARBA00009437"/>
    </source>
</evidence>
<dbReference type="FunFam" id="1.10.10.10:FF:000001">
    <property type="entry name" value="LysR family transcriptional regulator"/>
    <property type="match status" value="1"/>
</dbReference>
<dbReference type="GO" id="GO:0003700">
    <property type="term" value="F:DNA-binding transcription factor activity"/>
    <property type="evidence" value="ECO:0007669"/>
    <property type="project" value="InterPro"/>
</dbReference>
<dbReference type="PROSITE" id="PS50931">
    <property type="entry name" value="HTH_LYSR"/>
    <property type="match status" value="1"/>
</dbReference>
<keyword evidence="2" id="KW-0805">Transcription regulation</keyword>
<dbReference type="Proteomes" id="UP000004371">
    <property type="component" value="Unassembled WGS sequence"/>
</dbReference>
<organism evidence="6 7">
    <name type="scientific">Vibrio brasiliensis LMG 20546</name>
    <dbReference type="NCBI Taxonomy" id="945543"/>
    <lineage>
        <taxon>Bacteria</taxon>
        <taxon>Pseudomonadati</taxon>
        <taxon>Pseudomonadota</taxon>
        <taxon>Gammaproteobacteria</taxon>
        <taxon>Vibrionales</taxon>
        <taxon>Vibrionaceae</taxon>
        <taxon>Vibrio</taxon>
        <taxon>Vibrio oreintalis group</taxon>
    </lineage>
</organism>
<evidence type="ECO:0000313" key="6">
    <source>
        <dbReference type="EMBL" id="EGA64247.1"/>
    </source>
</evidence>
<dbReference type="PANTHER" id="PTHR30537">
    <property type="entry name" value="HTH-TYPE TRANSCRIPTIONAL REGULATOR"/>
    <property type="match status" value="1"/>
</dbReference>
<evidence type="ECO:0000256" key="3">
    <source>
        <dbReference type="ARBA" id="ARBA00023125"/>
    </source>
</evidence>
<evidence type="ECO:0000256" key="2">
    <source>
        <dbReference type="ARBA" id="ARBA00023015"/>
    </source>
</evidence>
<evidence type="ECO:0000256" key="4">
    <source>
        <dbReference type="ARBA" id="ARBA00023163"/>
    </source>
</evidence>
<keyword evidence="4" id="KW-0804">Transcription</keyword>
<dbReference type="AlphaFoldDB" id="E8LYF9"/>
<keyword evidence="7" id="KW-1185">Reference proteome</keyword>
<dbReference type="eggNOG" id="COG0583">
    <property type="taxonomic scope" value="Bacteria"/>
</dbReference>
<evidence type="ECO:0000259" key="5">
    <source>
        <dbReference type="PROSITE" id="PS50931"/>
    </source>
</evidence>
<dbReference type="GO" id="GO:0003677">
    <property type="term" value="F:DNA binding"/>
    <property type="evidence" value="ECO:0007669"/>
    <property type="project" value="UniProtKB-KW"/>
</dbReference>
<protein>
    <submittedName>
        <fullName evidence="6">Hypothetical transcriptional regulator, LysR family protein</fullName>
    </submittedName>
</protein>
<evidence type="ECO:0000313" key="7">
    <source>
        <dbReference type="Proteomes" id="UP000004371"/>
    </source>
</evidence>
<comment type="caution">
    <text evidence="6">The sequence shown here is derived from an EMBL/GenBank/DDBJ whole genome shotgun (WGS) entry which is preliminary data.</text>
</comment>